<dbReference type="Pfam" id="PF07675">
    <property type="entry name" value="Cleaved_Adhesin"/>
    <property type="match status" value="1"/>
</dbReference>
<dbReference type="InterPro" id="IPR021615">
    <property type="entry name" value="Omp28"/>
</dbReference>
<proteinExistence type="predicted"/>
<sequence>MKRILTIMGILLFGIHQSQTYYSQDFNTPGLNGWTSTDLNNDGYQWSNQNFSSDLPSFGSGSLVSYSYIDATNSAVTPNNLITSPLINLSTVTAATVFLQYDMVTAPNYPAEKYSIYVTTSNIPATIIASTPVFTETVATGGVQSRSIDLTPYIGQQIYISFRHYDCYDQYLLILDNIKVKTIAAKDIALQKVTLDKYGIINTNYSLQATVKNNGAETINNITVNWNDGTTDHLSTIPLTTPLASGLEATITHPVSINYPSVVEKNMNVTITQVNGAADSTPADNNLTTPFKTVSQNSPKKVLIEEGTGTWCGWCPRGAVAMHYMDTNYSNDFIGIAVHNGNSDPMLVPAYNSGAGITGFPGMNIDRVVLGSGVDQAKMISNVNTRKTLVVPAQLDASSSLAGNILTFNASATFRTNFTNANFRFAVVLVEDNVTGTTSGYNQVNYYSGGGNGVMGGYETLANPVPASQMVYDHVGRMLLGGYSGQVGSIPATLTDGQTVNYTFTATIPATYNMANMKAVLLLLDATTGEVVNARSFLFNTLGTSTAQTNANYITMYPNPATDYIKVQANYNVDLKFYDATGRLVLEKSQVSPDSRVSVEGLAKGVYLVSIKEKGSEPKTQKLIIK</sequence>
<dbReference type="Gene3D" id="2.60.40.10">
    <property type="entry name" value="Immunoglobulins"/>
    <property type="match status" value="1"/>
</dbReference>
<dbReference type="Proteomes" id="UP001184853">
    <property type="component" value="Unassembled WGS sequence"/>
</dbReference>
<feature type="domain" description="Secretion system C-terminal sorting" evidence="3">
    <location>
        <begin position="556"/>
        <end position="625"/>
    </location>
</feature>
<dbReference type="InterPro" id="IPR011628">
    <property type="entry name" value="Cleaved_adhesin"/>
</dbReference>
<evidence type="ECO:0000256" key="1">
    <source>
        <dbReference type="ARBA" id="ARBA00022729"/>
    </source>
</evidence>
<protein>
    <recommendedName>
        <fullName evidence="6">Secreted protein (Por secretion system target)</fullName>
    </recommendedName>
</protein>
<dbReference type="SUPFAM" id="SSF52833">
    <property type="entry name" value="Thioredoxin-like"/>
    <property type="match status" value="1"/>
</dbReference>
<organism evidence="4 5">
    <name type="scientific">Chryseobacterium geocarposphaerae</name>
    <dbReference type="NCBI Taxonomy" id="1416776"/>
    <lineage>
        <taxon>Bacteria</taxon>
        <taxon>Pseudomonadati</taxon>
        <taxon>Bacteroidota</taxon>
        <taxon>Flavobacteriia</taxon>
        <taxon>Flavobacteriales</taxon>
        <taxon>Weeksellaceae</taxon>
        <taxon>Chryseobacterium group</taxon>
        <taxon>Chryseobacterium</taxon>
    </lineage>
</organism>
<dbReference type="RefSeq" id="WP_115981385.1">
    <property type="nucleotide sequence ID" value="NZ_JAVDQS010000001.1"/>
</dbReference>
<evidence type="ECO:0000313" key="4">
    <source>
        <dbReference type="EMBL" id="MDR6403154.1"/>
    </source>
</evidence>
<name>A0ABU1L8V5_9FLAO</name>
<reference evidence="4 5" key="1">
    <citation type="submission" date="2023-07" db="EMBL/GenBank/DDBJ databases">
        <title>Sorghum-associated microbial communities from plants grown in Nebraska, USA.</title>
        <authorList>
            <person name="Schachtman D."/>
        </authorList>
    </citation>
    <scope>NUCLEOTIDE SEQUENCE [LARGE SCALE GENOMIC DNA]</scope>
    <source>
        <strain evidence="4 5">DS1709</strain>
    </source>
</reference>
<dbReference type="Pfam" id="PF18962">
    <property type="entry name" value="Por_Secre_tail"/>
    <property type="match status" value="1"/>
</dbReference>
<dbReference type="Pfam" id="PF11551">
    <property type="entry name" value="Omp28"/>
    <property type="match status" value="1"/>
</dbReference>
<keyword evidence="1" id="KW-0732">Signal</keyword>
<dbReference type="EMBL" id="JAVDQS010000001">
    <property type="protein sequence ID" value="MDR6403154.1"/>
    <property type="molecule type" value="Genomic_DNA"/>
</dbReference>
<evidence type="ECO:0000259" key="2">
    <source>
        <dbReference type="Pfam" id="PF07675"/>
    </source>
</evidence>
<evidence type="ECO:0000313" key="5">
    <source>
        <dbReference type="Proteomes" id="UP001184853"/>
    </source>
</evidence>
<dbReference type="NCBIfam" id="TIGR04183">
    <property type="entry name" value="Por_Secre_tail"/>
    <property type="match status" value="1"/>
</dbReference>
<accession>A0ABU1L8V5</accession>
<dbReference type="InterPro" id="IPR026444">
    <property type="entry name" value="Secre_tail"/>
</dbReference>
<dbReference type="InterPro" id="IPR036249">
    <property type="entry name" value="Thioredoxin-like_sf"/>
</dbReference>
<dbReference type="NCBIfam" id="NF038128">
    <property type="entry name" value="choice_anch_J"/>
    <property type="match status" value="1"/>
</dbReference>
<dbReference type="InterPro" id="IPR013783">
    <property type="entry name" value="Ig-like_fold"/>
</dbReference>
<evidence type="ECO:0000259" key="3">
    <source>
        <dbReference type="Pfam" id="PF18962"/>
    </source>
</evidence>
<feature type="domain" description="Cleaved adhesin" evidence="2">
    <location>
        <begin position="32"/>
        <end position="180"/>
    </location>
</feature>
<dbReference type="Gene3D" id="2.60.120.200">
    <property type="match status" value="1"/>
</dbReference>
<evidence type="ECO:0008006" key="6">
    <source>
        <dbReference type="Google" id="ProtNLM"/>
    </source>
</evidence>
<keyword evidence="5" id="KW-1185">Reference proteome</keyword>
<comment type="caution">
    <text evidence="4">The sequence shown here is derived from an EMBL/GenBank/DDBJ whole genome shotgun (WGS) entry which is preliminary data.</text>
</comment>
<gene>
    <name evidence="4" type="ORF">J2781_000058</name>
</gene>